<dbReference type="AlphaFoldDB" id="A0AAU6TNT5"/>
<gene>
    <name evidence="2" type="ORF">MRL64_14990</name>
</gene>
<keyword evidence="1" id="KW-0472">Membrane</keyword>
<protein>
    <submittedName>
        <fullName evidence="2">Uncharacterized protein</fullName>
    </submittedName>
</protein>
<feature type="transmembrane region" description="Helical" evidence="1">
    <location>
        <begin position="12"/>
        <end position="31"/>
    </location>
</feature>
<reference evidence="2" key="1">
    <citation type="submission" date="2022-03" db="EMBL/GenBank/DDBJ databases">
        <title>Sea Food Isolates.</title>
        <authorList>
            <person name="Li c."/>
        </authorList>
    </citation>
    <scope>NUCLEOTIDE SEQUENCE</scope>
    <source>
        <strain evidence="2">19MO02SH05</strain>
    </source>
</reference>
<accession>A0AAU6TNT5</accession>
<organism evidence="2">
    <name type="scientific">bacterium 19MO02SH05</name>
    <dbReference type="NCBI Taxonomy" id="2920696"/>
    <lineage>
        <taxon>Bacteria</taxon>
    </lineage>
</organism>
<keyword evidence="1" id="KW-1133">Transmembrane helix</keyword>
<keyword evidence="1" id="KW-0812">Transmembrane</keyword>
<name>A0AAU6TNT5_UNCXX</name>
<sequence length="70" mass="7871">MTKKEAMKKMLVNLFVITPLGAALFGVLFGVFLGTTVGVITVIIQVIFRVYIGLKEYRIDMKKVRSINHV</sequence>
<feature type="transmembrane region" description="Helical" evidence="1">
    <location>
        <begin position="37"/>
        <end position="54"/>
    </location>
</feature>
<dbReference type="EMBL" id="CP095343">
    <property type="protein sequence ID" value="XAG63267.1"/>
    <property type="molecule type" value="Genomic_DNA"/>
</dbReference>
<proteinExistence type="predicted"/>
<evidence type="ECO:0000313" key="2">
    <source>
        <dbReference type="EMBL" id="XAG63267.1"/>
    </source>
</evidence>
<evidence type="ECO:0000256" key="1">
    <source>
        <dbReference type="SAM" id="Phobius"/>
    </source>
</evidence>